<dbReference type="PANTHER" id="PTHR39201:SF1">
    <property type="entry name" value="FLAVODOXIN-LIKE DOMAIN-CONTAINING PROTEIN"/>
    <property type="match status" value="1"/>
</dbReference>
<comment type="caution">
    <text evidence="2">The sequence shown here is derived from an EMBL/GenBank/DDBJ whole genome shotgun (WGS) entry which is preliminary data.</text>
</comment>
<reference evidence="2 3" key="1">
    <citation type="submission" date="2022-06" db="EMBL/GenBank/DDBJ databases">
        <title>Isolation of gut microbiota from human fecal samples.</title>
        <authorList>
            <person name="Pamer E.G."/>
            <person name="Barat B."/>
            <person name="Waligurski E."/>
            <person name="Medina S."/>
            <person name="Paddock L."/>
            <person name="Mostad J."/>
        </authorList>
    </citation>
    <scope>NUCLEOTIDE SEQUENCE [LARGE SCALE GENOMIC DNA]</scope>
    <source>
        <strain evidence="2 3">DFI.1.1</strain>
    </source>
</reference>
<accession>A0ABT1SP32</accession>
<gene>
    <name evidence="2" type="ORF">NE675_01010</name>
</gene>
<dbReference type="Pfam" id="PF12682">
    <property type="entry name" value="Flavodoxin_4"/>
    <property type="match status" value="1"/>
</dbReference>
<dbReference type="Gene3D" id="3.40.50.360">
    <property type="match status" value="1"/>
</dbReference>
<keyword evidence="3" id="KW-1185">Reference proteome</keyword>
<dbReference type="SUPFAM" id="SSF52218">
    <property type="entry name" value="Flavoproteins"/>
    <property type="match status" value="1"/>
</dbReference>
<dbReference type="EMBL" id="JANGEW010000001">
    <property type="protein sequence ID" value="MCQ5341617.1"/>
    <property type="molecule type" value="Genomic_DNA"/>
</dbReference>
<dbReference type="Proteomes" id="UP001206692">
    <property type="component" value="Unassembled WGS sequence"/>
</dbReference>
<evidence type="ECO:0000259" key="1">
    <source>
        <dbReference type="PROSITE" id="PS50902"/>
    </source>
</evidence>
<evidence type="ECO:0000313" key="3">
    <source>
        <dbReference type="Proteomes" id="UP001206692"/>
    </source>
</evidence>
<dbReference type="PROSITE" id="PS50902">
    <property type="entry name" value="FLAVODOXIN_LIKE"/>
    <property type="match status" value="1"/>
</dbReference>
<sequence length="164" mass="18670">MKHTILIAYFSHSGNTRAVAQEIARQTGGDLFEIRTDRPYPEAHDPCSRQAHQELIDDIRPSLTNRVANMDDYDVVFIGHPIWWYCEPMVVRSFYEAYDFSGKTVIPFATSGGSDLQDTMADMKRYLPASVIGRGLCIGSYDVNHCQQKIQKWIHQLGVTQSNE</sequence>
<dbReference type="InterPro" id="IPR008254">
    <property type="entry name" value="Flavodoxin/NO_synth"/>
</dbReference>
<dbReference type="InterPro" id="IPR029039">
    <property type="entry name" value="Flavoprotein-like_sf"/>
</dbReference>
<organism evidence="2 3">
    <name type="scientific">Megasphaera massiliensis</name>
    <dbReference type="NCBI Taxonomy" id="1232428"/>
    <lineage>
        <taxon>Bacteria</taxon>
        <taxon>Bacillati</taxon>
        <taxon>Bacillota</taxon>
        <taxon>Negativicutes</taxon>
        <taxon>Veillonellales</taxon>
        <taxon>Veillonellaceae</taxon>
        <taxon>Megasphaera</taxon>
    </lineage>
</organism>
<dbReference type="PANTHER" id="PTHR39201">
    <property type="entry name" value="EXPORTED PROTEIN-RELATED"/>
    <property type="match status" value="1"/>
</dbReference>
<dbReference type="RefSeq" id="WP_062412784.1">
    <property type="nucleotide sequence ID" value="NZ_JAJCIO010000001.1"/>
</dbReference>
<protein>
    <submittedName>
        <fullName evidence="2">NAD(P)H-dependent oxidoreductase</fullName>
    </submittedName>
</protein>
<feature type="domain" description="Flavodoxin-like" evidence="1">
    <location>
        <begin position="5"/>
        <end position="164"/>
    </location>
</feature>
<evidence type="ECO:0000313" key="2">
    <source>
        <dbReference type="EMBL" id="MCQ5341617.1"/>
    </source>
</evidence>
<name>A0ABT1SP32_9FIRM</name>
<proteinExistence type="predicted"/>